<feature type="transmembrane region" description="Helical" evidence="7">
    <location>
        <begin position="214"/>
        <end position="237"/>
    </location>
</feature>
<feature type="compositionally biased region" description="Basic and acidic residues" evidence="6">
    <location>
        <begin position="322"/>
        <end position="348"/>
    </location>
</feature>
<evidence type="ECO:0000313" key="10">
    <source>
        <dbReference type="Proteomes" id="UP001230504"/>
    </source>
</evidence>
<keyword evidence="10" id="KW-1185">Reference proteome</keyword>
<proteinExistence type="inferred from homology"/>
<keyword evidence="2 7" id="KW-0812">Transmembrane</keyword>
<feature type="transmembrane region" description="Helical" evidence="7">
    <location>
        <begin position="130"/>
        <end position="150"/>
    </location>
</feature>
<sequence length="380" mass="42423">MKASTESLLYHPDSAGHHIFELNLALIIVSTILIFLRLFVRGFLVRALGWDDLIATVAWVLCVTLSALEMDTTHYGTGAQIQDVPRETLLQFSMRLTIMELVYFIASGAVRLAILAFLPRLSKNRVYRWLIYGLSAIVVIVSLTGVFFMLTECSQIPDVFNYAASWRQCRDKRDERLMVLSQSIVWIFVDFMLVALPLWVVASYLKMGIKAIQILLVFSLGIFAVATGIARCVIILTTDFSNNTTYKMLPIAIWTDAEVHVGLWVGCFPALQPLIRHASSMMGLRSQPQSKARRSRTDTAISADPPNKNSVVDGSSRSSSHFRSEHSENLPKGRPDDRIEMVDLEKGKPRGRILQQSDDMVDIDLSDTPNAANEGKNASG</sequence>
<evidence type="ECO:0000256" key="6">
    <source>
        <dbReference type="SAM" id="MobiDB-lite"/>
    </source>
</evidence>
<comment type="subcellular location">
    <subcellularLocation>
        <location evidence="1">Membrane</location>
        <topology evidence="1">Multi-pass membrane protein</topology>
    </subcellularLocation>
</comment>
<dbReference type="GeneID" id="85445453"/>
<evidence type="ECO:0000256" key="4">
    <source>
        <dbReference type="ARBA" id="ARBA00023136"/>
    </source>
</evidence>
<reference evidence="9" key="1">
    <citation type="submission" date="2021-06" db="EMBL/GenBank/DDBJ databases">
        <title>Comparative genomics, transcriptomics and evolutionary studies reveal genomic signatures of adaptation to plant cell wall in hemibiotrophic fungi.</title>
        <authorList>
            <consortium name="DOE Joint Genome Institute"/>
            <person name="Baroncelli R."/>
            <person name="Diaz J.F."/>
            <person name="Benocci T."/>
            <person name="Peng M."/>
            <person name="Battaglia E."/>
            <person name="Haridas S."/>
            <person name="Andreopoulos W."/>
            <person name="Labutti K."/>
            <person name="Pangilinan J."/>
            <person name="Floch G.L."/>
            <person name="Makela M.R."/>
            <person name="Henrissat B."/>
            <person name="Grigoriev I.V."/>
            <person name="Crouch J.A."/>
            <person name="De Vries R.P."/>
            <person name="Sukno S.A."/>
            <person name="Thon M.R."/>
        </authorList>
    </citation>
    <scope>NUCLEOTIDE SEQUENCE</scope>
    <source>
        <strain evidence="9">CBS 125086</strain>
    </source>
</reference>
<feature type="domain" description="Rhodopsin" evidence="8">
    <location>
        <begin position="36"/>
        <end position="276"/>
    </location>
</feature>
<feature type="compositionally biased region" description="Polar residues" evidence="6">
    <location>
        <begin position="367"/>
        <end position="380"/>
    </location>
</feature>
<feature type="transmembrane region" description="Helical" evidence="7">
    <location>
        <begin position="101"/>
        <end position="118"/>
    </location>
</feature>
<evidence type="ECO:0000256" key="5">
    <source>
        <dbReference type="ARBA" id="ARBA00038359"/>
    </source>
</evidence>
<evidence type="ECO:0000256" key="3">
    <source>
        <dbReference type="ARBA" id="ARBA00022989"/>
    </source>
</evidence>
<gene>
    <name evidence="9" type="ORF">LY79DRAFT_590929</name>
</gene>
<dbReference type="InterPro" id="IPR049326">
    <property type="entry name" value="Rhodopsin_dom_fungi"/>
</dbReference>
<dbReference type="PANTHER" id="PTHR33048">
    <property type="entry name" value="PTH11-LIKE INTEGRAL MEMBRANE PROTEIN (AFU_ORTHOLOGUE AFUA_5G11245)"/>
    <property type="match status" value="1"/>
</dbReference>
<comment type="similarity">
    <text evidence="5">Belongs to the SAT4 family.</text>
</comment>
<keyword evidence="3 7" id="KW-1133">Transmembrane helix</keyword>
<accession>A0AAD8V3V5</accession>
<evidence type="ECO:0000313" key="9">
    <source>
        <dbReference type="EMBL" id="KAK1589636.1"/>
    </source>
</evidence>
<comment type="caution">
    <text evidence="9">The sequence shown here is derived from an EMBL/GenBank/DDBJ whole genome shotgun (WGS) entry which is preliminary data.</text>
</comment>
<protein>
    <recommendedName>
        <fullName evidence="8">Rhodopsin domain-containing protein</fullName>
    </recommendedName>
</protein>
<dbReference type="Proteomes" id="UP001230504">
    <property type="component" value="Unassembled WGS sequence"/>
</dbReference>
<dbReference type="PANTHER" id="PTHR33048:SF129">
    <property type="entry name" value="INTEGRAL MEMBRANE PROTEIN-RELATED"/>
    <property type="match status" value="1"/>
</dbReference>
<organism evidence="9 10">
    <name type="scientific">Colletotrichum navitas</name>
    <dbReference type="NCBI Taxonomy" id="681940"/>
    <lineage>
        <taxon>Eukaryota</taxon>
        <taxon>Fungi</taxon>
        <taxon>Dikarya</taxon>
        <taxon>Ascomycota</taxon>
        <taxon>Pezizomycotina</taxon>
        <taxon>Sordariomycetes</taxon>
        <taxon>Hypocreomycetidae</taxon>
        <taxon>Glomerellales</taxon>
        <taxon>Glomerellaceae</taxon>
        <taxon>Colletotrichum</taxon>
        <taxon>Colletotrichum graminicola species complex</taxon>
    </lineage>
</organism>
<keyword evidence="4 7" id="KW-0472">Membrane</keyword>
<feature type="transmembrane region" description="Helical" evidence="7">
    <location>
        <begin position="47"/>
        <end position="68"/>
    </location>
</feature>
<dbReference type="GO" id="GO:0016020">
    <property type="term" value="C:membrane"/>
    <property type="evidence" value="ECO:0007669"/>
    <property type="project" value="UniProtKB-SubCell"/>
</dbReference>
<evidence type="ECO:0000256" key="7">
    <source>
        <dbReference type="SAM" id="Phobius"/>
    </source>
</evidence>
<dbReference type="InterPro" id="IPR052337">
    <property type="entry name" value="SAT4-like"/>
</dbReference>
<evidence type="ECO:0000259" key="8">
    <source>
        <dbReference type="Pfam" id="PF20684"/>
    </source>
</evidence>
<dbReference type="AlphaFoldDB" id="A0AAD8V3V5"/>
<feature type="region of interest" description="Disordered" evidence="6">
    <location>
        <begin position="285"/>
        <end position="380"/>
    </location>
</feature>
<dbReference type="Pfam" id="PF20684">
    <property type="entry name" value="Fung_rhodopsin"/>
    <property type="match status" value="1"/>
</dbReference>
<dbReference type="RefSeq" id="XP_060413177.1">
    <property type="nucleotide sequence ID" value="XM_060561213.1"/>
</dbReference>
<evidence type="ECO:0000256" key="2">
    <source>
        <dbReference type="ARBA" id="ARBA00022692"/>
    </source>
</evidence>
<dbReference type="EMBL" id="JAHLJV010000037">
    <property type="protein sequence ID" value="KAK1589636.1"/>
    <property type="molecule type" value="Genomic_DNA"/>
</dbReference>
<name>A0AAD8V3V5_9PEZI</name>
<feature type="transmembrane region" description="Helical" evidence="7">
    <location>
        <begin position="20"/>
        <end position="40"/>
    </location>
</feature>
<evidence type="ECO:0000256" key="1">
    <source>
        <dbReference type="ARBA" id="ARBA00004141"/>
    </source>
</evidence>
<feature type="transmembrane region" description="Helical" evidence="7">
    <location>
        <begin position="183"/>
        <end position="202"/>
    </location>
</feature>